<evidence type="ECO:0000256" key="2">
    <source>
        <dbReference type="SAM" id="SignalP"/>
    </source>
</evidence>
<evidence type="ECO:0000256" key="1">
    <source>
        <dbReference type="SAM" id="MobiDB-lite"/>
    </source>
</evidence>
<reference evidence="4 5" key="1">
    <citation type="submission" date="2014-12" db="EMBL/GenBank/DDBJ databases">
        <title>Genome sequencing of Photobacterium gaetbulicola AD005a.</title>
        <authorList>
            <person name="Adrian T.G.S."/>
            <person name="Chan K.G."/>
        </authorList>
    </citation>
    <scope>NUCLEOTIDE SEQUENCE [LARGE SCALE GENOMIC DNA]</scope>
    <source>
        <strain evidence="4 5">AD005a</strain>
    </source>
</reference>
<feature type="region of interest" description="Disordered" evidence="1">
    <location>
        <begin position="60"/>
        <end position="87"/>
    </location>
</feature>
<dbReference type="InterPro" id="IPR018247">
    <property type="entry name" value="EF_Hand_1_Ca_BS"/>
</dbReference>
<feature type="signal peptide" evidence="2">
    <location>
        <begin position="1"/>
        <end position="23"/>
    </location>
</feature>
<feature type="region of interest" description="Disordered" evidence="1">
    <location>
        <begin position="23"/>
        <end position="43"/>
    </location>
</feature>
<organism evidence="4 5">
    <name type="scientific">Photobacterium gaetbulicola</name>
    <dbReference type="NCBI Taxonomy" id="1295392"/>
    <lineage>
        <taxon>Bacteria</taxon>
        <taxon>Pseudomonadati</taxon>
        <taxon>Pseudomonadota</taxon>
        <taxon>Gammaproteobacteria</taxon>
        <taxon>Vibrionales</taxon>
        <taxon>Vibrionaceae</taxon>
        <taxon>Photobacterium</taxon>
    </lineage>
</organism>
<dbReference type="Proteomes" id="UP000031278">
    <property type="component" value="Unassembled WGS sequence"/>
</dbReference>
<dbReference type="Pfam" id="PF13499">
    <property type="entry name" value="EF-hand_7"/>
    <property type="match status" value="1"/>
</dbReference>
<accession>A0A0B9H1K4</accession>
<dbReference type="PROSITE" id="PS00018">
    <property type="entry name" value="EF_HAND_1"/>
    <property type="match status" value="2"/>
</dbReference>
<feature type="region of interest" description="Disordered" evidence="1">
    <location>
        <begin position="96"/>
        <end position="115"/>
    </location>
</feature>
<feature type="chain" id="PRO_5002128877" description="EF-hand domain-containing protein" evidence="2">
    <location>
        <begin position="24"/>
        <end position="115"/>
    </location>
</feature>
<protein>
    <recommendedName>
        <fullName evidence="3">EF-hand domain-containing protein</fullName>
    </recommendedName>
</protein>
<proteinExistence type="predicted"/>
<dbReference type="PROSITE" id="PS50222">
    <property type="entry name" value="EF_HAND_2"/>
    <property type="match status" value="1"/>
</dbReference>
<dbReference type="Gene3D" id="1.10.238.10">
    <property type="entry name" value="EF-hand"/>
    <property type="match status" value="1"/>
</dbReference>
<keyword evidence="2" id="KW-0732">Signal</keyword>
<dbReference type="InterPro" id="IPR002048">
    <property type="entry name" value="EF_hand_dom"/>
</dbReference>
<name>A0A0B9H1K4_9GAMM</name>
<dbReference type="AlphaFoldDB" id="A0A0B9H1K4"/>
<comment type="caution">
    <text evidence="4">The sequence shown here is derived from an EMBL/GenBank/DDBJ whole genome shotgun (WGS) entry which is preliminary data.</text>
</comment>
<dbReference type="GO" id="GO:0005509">
    <property type="term" value="F:calcium ion binding"/>
    <property type="evidence" value="ECO:0007669"/>
    <property type="project" value="InterPro"/>
</dbReference>
<sequence length="115" mass="12589">MKAQSMLLTALLAVSMVSVSAWAAGPQSGNPPPRPAFSDFDTNNDGYITEEEFLAFQSERMQARAESGGRMQNAGQRPEFSDIDTDGDNMISEQEFLSHQMMSPRGPGKGNKSNW</sequence>
<dbReference type="RefSeq" id="WP_039464517.1">
    <property type="nucleotide sequence ID" value="NZ_JWLZ01000174.1"/>
</dbReference>
<dbReference type="InterPro" id="IPR011992">
    <property type="entry name" value="EF-hand-dom_pair"/>
</dbReference>
<evidence type="ECO:0000313" key="4">
    <source>
        <dbReference type="EMBL" id="KHT62677.1"/>
    </source>
</evidence>
<gene>
    <name evidence="4" type="ORF">RJ45_16415</name>
</gene>
<dbReference type="EMBL" id="JWLZ01000174">
    <property type="protein sequence ID" value="KHT62677.1"/>
    <property type="molecule type" value="Genomic_DNA"/>
</dbReference>
<dbReference type="CDD" id="cd00051">
    <property type="entry name" value="EFh"/>
    <property type="match status" value="1"/>
</dbReference>
<evidence type="ECO:0000313" key="5">
    <source>
        <dbReference type="Proteomes" id="UP000031278"/>
    </source>
</evidence>
<evidence type="ECO:0000259" key="3">
    <source>
        <dbReference type="PROSITE" id="PS50222"/>
    </source>
</evidence>
<feature type="domain" description="EF-hand" evidence="3">
    <location>
        <begin position="36"/>
        <end position="63"/>
    </location>
</feature>
<dbReference type="SUPFAM" id="SSF47473">
    <property type="entry name" value="EF-hand"/>
    <property type="match status" value="1"/>
</dbReference>